<dbReference type="PANTHER" id="PTHR10013:SF0">
    <property type="entry name" value="GENERAL VESICULAR TRANSPORT FACTOR P115"/>
    <property type="match status" value="1"/>
</dbReference>
<dbReference type="GO" id="GO:0005783">
    <property type="term" value="C:endoplasmic reticulum"/>
    <property type="evidence" value="ECO:0007669"/>
    <property type="project" value="TreeGrafter"/>
</dbReference>
<dbReference type="InterPro" id="IPR016024">
    <property type="entry name" value="ARM-type_fold"/>
</dbReference>
<dbReference type="GO" id="GO:0005795">
    <property type="term" value="C:Golgi stack"/>
    <property type="evidence" value="ECO:0007669"/>
    <property type="project" value="TreeGrafter"/>
</dbReference>
<reference evidence="1 2" key="1">
    <citation type="journal article" date="2015" name="Genome Biol. Evol.">
        <title>Comparative Genomics of a Bacterivorous Green Alga Reveals Evolutionary Causalities and Consequences of Phago-Mixotrophic Mode of Nutrition.</title>
        <authorList>
            <person name="Burns J.A."/>
            <person name="Paasch A."/>
            <person name="Narechania A."/>
            <person name="Kim E."/>
        </authorList>
    </citation>
    <scope>NUCLEOTIDE SEQUENCE [LARGE SCALE GENOMIC DNA]</scope>
    <source>
        <strain evidence="1 2">PLY_AMNH</strain>
    </source>
</reference>
<dbReference type="InterPro" id="IPR024095">
    <property type="entry name" value="Vesicle_P115"/>
</dbReference>
<accession>A0AAE0LJB4</accession>
<keyword evidence="2" id="KW-1185">Reference proteome</keyword>
<evidence type="ECO:0000313" key="1">
    <source>
        <dbReference type="EMBL" id="KAK3287282.1"/>
    </source>
</evidence>
<dbReference type="Gene3D" id="1.25.10.10">
    <property type="entry name" value="Leucine-rich Repeat Variant"/>
    <property type="match status" value="1"/>
</dbReference>
<dbReference type="GO" id="GO:0012507">
    <property type="term" value="C:ER to Golgi transport vesicle membrane"/>
    <property type="evidence" value="ECO:0007669"/>
    <property type="project" value="TreeGrafter"/>
</dbReference>
<comment type="caution">
    <text evidence="1">The sequence shown here is derived from an EMBL/GenBank/DDBJ whole genome shotgun (WGS) entry which is preliminary data.</text>
</comment>
<proteinExistence type="predicted"/>
<dbReference type="GO" id="GO:0006886">
    <property type="term" value="P:intracellular protein transport"/>
    <property type="evidence" value="ECO:0007669"/>
    <property type="project" value="TreeGrafter"/>
</dbReference>
<dbReference type="Proteomes" id="UP001190700">
    <property type="component" value="Unassembled WGS sequence"/>
</dbReference>
<dbReference type="EMBL" id="LGRX02000928">
    <property type="protein sequence ID" value="KAK3287282.1"/>
    <property type="molecule type" value="Genomic_DNA"/>
</dbReference>
<dbReference type="SUPFAM" id="SSF48371">
    <property type="entry name" value="ARM repeat"/>
    <property type="match status" value="1"/>
</dbReference>
<organism evidence="1 2">
    <name type="scientific">Cymbomonas tetramitiformis</name>
    <dbReference type="NCBI Taxonomy" id="36881"/>
    <lineage>
        <taxon>Eukaryota</taxon>
        <taxon>Viridiplantae</taxon>
        <taxon>Chlorophyta</taxon>
        <taxon>Pyramimonadophyceae</taxon>
        <taxon>Pyramimonadales</taxon>
        <taxon>Pyramimonadaceae</taxon>
        <taxon>Cymbomonas</taxon>
    </lineage>
</organism>
<protein>
    <submittedName>
        <fullName evidence="1">Uncharacterized protein</fullName>
    </submittedName>
</protein>
<evidence type="ECO:0000313" key="2">
    <source>
        <dbReference type="Proteomes" id="UP001190700"/>
    </source>
</evidence>
<sequence>MSSYLRKLGAKVDLGAVAQGVGNFLGGSGEEMDDGGVEELLERISDGVLADDRRSAMNEIRIRVSESPQAQLALGAIGLPVLINVLKEEREDVEMVRGALESLYNAMATELDNSVVSGISPCKVNADLFAREKGYVQLLLSLLEEEDFYVRYHTVQLMTEIISKAPQGCLQEAILASPMGVSRLMDMMNEREVIRNQTLLLLSSLSSSHANEEIKKIVVFEGAFERLFHIIKEEGAADGGIVVQDCLELMSNLLRDNSSNQVFFRESSFLAGVPSLLKL</sequence>
<name>A0AAE0LJB4_9CHLO</name>
<gene>
    <name evidence="1" type="ORF">CYMTET_5197</name>
</gene>
<dbReference type="PANTHER" id="PTHR10013">
    <property type="entry name" value="GENERAL VESICULAR TRANSPORT FACTOR P115"/>
    <property type="match status" value="1"/>
</dbReference>
<dbReference type="GO" id="GO:0006888">
    <property type="term" value="P:endoplasmic reticulum to Golgi vesicle-mediated transport"/>
    <property type="evidence" value="ECO:0007669"/>
    <property type="project" value="TreeGrafter"/>
</dbReference>
<dbReference type="GO" id="GO:0061025">
    <property type="term" value="P:membrane fusion"/>
    <property type="evidence" value="ECO:0007669"/>
    <property type="project" value="TreeGrafter"/>
</dbReference>
<dbReference type="InterPro" id="IPR011989">
    <property type="entry name" value="ARM-like"/>
</dbReference>
<dbReference type="GO" id="GO:0048211">
    <property type="term" value="P:Golgi vesicle docking"/>
    <property type="evidence" value="ECO:0007669"/>
    <property type="project" value="TreeGrafter"/>
</dbReference>
<dbReference type="AlphaFoldDB" id="A0AAE0LJB4"/>